<keyword evidence="10 11" id="KW-0472">Membrane</keyword>
<evidence type="ECO:0000256" key="4">
    <source>
        <dbReference type="ARBA" id="ARBA00022553"/>
    </source>
</evidence>
<dbReference type="Gene3D" id="6.10.340.10">
    <property type="match status" value="1"/>
</dbReference>
<dbReference type="SMART" id="SM00388">
    <property type="entry name" value="HisKA"/>
    <property type="match status" value="1"/>
</dbReference>
<dbReference type="Gene3D" id="1.10.287.130">
    <property type="match status" value="1"/>
</dbReference>
<feature type="domain" description="Histidine kinase" evidence="12">
    <location>
        <begin position="238"/>
        <end position="455"/>
    </location>
</feature>
<accession>A0ABT8RCP8</accession>
<dbReference type="InterPro" id="IPR003594">
    <property type="entry name" value="HATPase_dom"/>
</dbReference>
<evidence type="ECO:0000256" key="5">
    <source>
        <dbReference type="ARBA" id="ARBA00022679"/>
    </source>
</evidence>
<keyword evidence="15" id="KW-1185">Reference proteome</keyword>
<dbReference type="InterPro" id="IPR005467">
    <property type="entry name" value="His_kinase_dom"/>
</dbReference>
<dbReference type="SUPFAM" id="SSF47384">
    <property type="entry name" value="Homodimeric domain of signal transducing histidine kinase"/>
    <property type="match status" value="1"/>
</dbReference>
<evidence type="ECO:0000313" key="15">
    <source>
        <dbReference type="Proteomes" id="UP001168528"/>
    </source>
</evidence>
<protein>
    <recommendedName>
        <fullName evidence="3">histidine kinase</fullName>
        <ecNumber evidence="3">2.7.13.3</ecNumber>
    </recommendedName>
</protein>
<evidence type="ECO:0000259" key="13">
    <source>
        <dbReference type="PROSITE" id="PS50885"/>
    </source>
</evidence>
<evidence type="ECO:0000256" key="7">
    <source>
        <dbReference type="ARBA" id="ARBA00022777"/>
    </source>
</evidence>
<dbReference type="EMBL" id="JAUKPO010000023">
    <property type="protein sequence ID" value="MDO1449883.1"/>
    <property type="molecule type" value="Genomic_DNA"/>
</dbReference>
<dbReference type="Pfam" id="PF00672">
    <property type="entry name" value="HAMP"/>
    <property type="match status" value="1"/>
</dbReference>
<dbReference type="EC" id="2.7.13.3" evidence="3"/>
<dbReference type="CDD" id="cd06225">
    <property type="entry name" value="HAMP"/>
    <property type="match status" value="1"/>
</dbReference>
<evidence type="ECO:0000313" key="14">
    <source>
        <dbReference type="EMBL" id="MDO1449883.1"/>
    </source>
</evidence>
<dbReference type="PRINTS" id="PR00344">
    <property type="entry name" value="BCTRLSENSOR"/>
</dbReference>
<dbReference type="CDD" id="cd00082">
    <property type="entry name" value="HisKA"/>
    <property type="match status" value="1"/>
</dbReference>
<evidence type="ECO:0000256" key="6">
    <source>
        <dbReference type="ARBA" id="ARBA00022692"/>
    </source>
</evidence>
<organism evidence="14 15">
    <name type="scientific">Rhodocytophaga aerolata</name>
    <dbReference type="NCBI Taxonomy" id="455078"/>
    <lineage>
        <taxon>Bacteria</taxon>
        <taxon>Pseudomonadati</taxon>
        <taxon>Bacteroidota</taxon>
        <taxon>Cytophagia</taxon>
        <taxon>Cytophagales</taxon>
        <taxon>Rhodocytophagaceae</taxon>
        <taxon>Rhodocytophaga</taxon>
    </lineage>
</organism>
<feature type="transmembrane region" description="Helical" evidence="11">
    <location>
        <begin position="153"/>
        <end position="172"/>
    </location>
</feature>
<evidence type="ECO:0000256" key="8">
    <source>
        <dbReference type="ARBA" id="ARBA00022989"/>
    </source>
</evidence>
<dbReference type="InterPro" id="IPR003661">
    <property type="entry name" value="HisK_dim/P_dom"/>
</dbReference>
<comment type="catalytic activity">
    <reaction evidence="1">
        <text>ATP + protein L-histidine = ADP + protein N-phospho-L-histidine.</text>
        <dbReference type="EC" id="2.7.13.3"/>
    </reaction>
</comment>
<dbReference type="Pfam" id="PF00512">
    <property type="entry name" value="HisKA"/>
    <property type="match status" value="1"/>
</dbReference>
<proteinExistence type="predicted"/>
<keyword evidence="9" id="KW-0902">Two-component regulatory system</keyword>
<dbReference type="SMART" id="SM00304">
    <property type="entry name" value="HAMP"/>
    <property type="match status" value="1"/>
</dbReference>
<dbReference type="RefSeq" id="WP_302040686.1">
    <property type="nucleotide sequence ID" value="NZ_JAUKPO010000023.1"/>
</dbReference>
<keyword evidence="5" id="KW-0808">Transferase</keyword>
<dbReference type="PANTHER" id="PTHR45436:SF5">
    <property type="entry name" value="SENSOR HISTIDINE KINASE TRCS"/>
    <property type="match status" value="1"/>
</dbReference>
<dbReference type="Gene3D" id="3.30.565.10">
    <property type="entry name" value="Histidine kinase-like ATPase, C-terminal domain"/>
    <property type="match status" value="1"/>
</dbReference>
<evidence type="ECO:0000256" key="2">
    <source>
        <dbReference type="ARBA" id="ARBA00004370"/>
    </source>
</evidence>
<dbReference type="PANTHER" id="PTHR45436">
    <property type="entry name" value="SENSOR HISTIDINE KINASE YKOH"/>
    <property type="match status" value="1"/>
</dbReference>
<sequence>MTIRTRLTLLFTLLVATLLLVFCLSIYYFSSLHRKNEFYNRLKAEAYASVELLFGKETISPELFKLLDRNQITVLYAEEIIIYNYLNEIIYESGTDYLAVDNEILNQVRLEKEVYFKQGQREIAGIFYTDKYNRYVVFTSAIDKYGYSKQANLALILSVGWLVMVLVVFYAGRIFSFNALQPITRVIRQVAKITASNLNLRVEEGKNEDEIKQLANTFNEMLNRLEEAFRAQRSFISHASHELRTPLTAISGQIEVALLADQSVAEYKAVLTSLHEDTQDIIRLSNGLLSLAGLSTDTLLTRYTSLRLDELLWQARSELLGSHPDYTIRIRLPEMPEDDAALFINGNALLLKAVFINLMENGCKFSPKKQVKVELAFEPQAFRITFTDEGIGIVAEDLPHIFEPFFRAANVGTIPGHGIGLSLARRIIDLHQGSITIHSVLKQGTTIAIILPRHF</sequence>
<keyword evidence="4" id="KW-0597">Phosphoprotein</keyword>
<dbReference type="Pfam" id="PF02518">
    <property type="entry name" value="HATPase_c"/>
    <property type="match status" value="1"/>
</dbReference>
<dbReference type="InterPro" id="IPR003660">
    <property type="entry name" value="HAMP_dom"/>
</dbReference>
<gene>
    <name evidence="14" type="ORF">Q0590_26625</name>
</gene>
<evidence type="ECO:0000256" key="3">
    <source>
        <dbReference type="ARBA" id="ARBA00012438"/>
    </source>
</evidence>
<dbReference type="InterPro" id="IPR036097">
    <property type="entry name" value="HisK_dim/P_sf"/>
</dbReference>
<dbReference type="SUPFAM" id="SSF55874">
    <property type="entry name" value="ATPase domain of HSP90 chaperone/DNA topoisomerase II/histidine kinase"/>
    <property type="match status" value="1"/>
</dbReference>
<keyword evidence="7 14" id="KW-0418">Kinase</keyword>
<comment type="caution">
    <text evidence="14">The sequence shown here is derived from an EMBL/GenBank/DDBJ whole genome shotgun (WGS) entry which is preliminary data.</text>
</comment>
<dbReference type="SMART" id="SM00387">
    <property type="entry name" value="HATPase_c"/>
    <property type="match status" value="1"/>
</dbReference>
<evidence type="ECO:0000256" key="9">
    <source>
        <dbReference type="ARBA" id="ARBA00023012"/>
    </source>
</evidence>
<dbReference type="InterPro" id="IPR036890">
    <property type="entry name" value="HATPase_C_sf"/>
</dbReference>
<evidence type="ECO:0000256" key="10">
    <source>
        <dbReference type="ARBA" id="ARBA00023136"/>
    </source>
</evidence>
<dbReference type="SUPFAM" id="SSF158472">
    <property type="entry name" value="HAMP domain-like"/>
    <property type="match status" value="1"/>
</dbReference>
<name>A0ABT8RCP8_9BACT</name>
<dbReference type="InterPro" id="IPR050428">
    <property type="entry name" value="TCS_sensor_his_kinase"/>
</dbReference>
<dbReference type="PROSITE" id="PS50109">
    <property type="entry name" value="HIS_KIN"/>
    <property type="match status" value="1"/>
</dbReference>
<keyword evidence="6 11" id="KW-0812">Transmembrane</keyword>
<evidence type="ECO:0000256" key="11">
    <source>
        <dbReference type="SAM" id="Phobius"/>
    </source>
</evidence>
<dbReference type="PROSITE" id="PS50885">
    <property type="entry name" value="HAMP"/>
    <property type="match status" value="1"/>
</dbReference>
<feature type="domain" description="HAMP" evidence="13">
    <location>
        <begin position="177"/>
        <end position="230"/>
    </location>
</feature>
<dbReference type="InterPro" id="IPR004358">
    <property type="entry name" value="Sig_transdc_His_kin-like_C"/>
</dbReference>
<reference evidence="14" key="1">
    <citation type="submission" date="2023-07" db="EMBL/GenBank/DDBJ databases">
        <title>The genome sequence of Rhodocytophaga aerolata KACC 12507.</title>
        <authorList>
            <person name="Zhang X."/>
        </authorList>
    </citation>
    <scope>NUCLEOTIDE SEQUENCE</scope>
    <source>
        <strain evidence="14">KACC 12507</strain>
    </source>
</reference>
<dbReference type="GO" id="GO:0016301">
    <property type="term" value="F:kinase activity"/>
    <property type="evidence" value="ECO:0007669"/>
    <property type="project" value="UniProtKB-KW"/>
</dbReference>
<keyword evidence="8 11" id="KW-1133">Transmembrane helix</keyword>
<dbReference type="Proteomes" id="UP001168528">
    <property type="component" value="Unassembled WGS sequence"/>
</dbReference>
<evidence type="ECO:0000259" key="12">
    <source>
        <dbReference type="PROSITE" id="PS50109"/>
    </source>
</evidence>
<comment type="subcellular location">
    <subcellularLocation>
        <location evidence="2">Membrane</location>
    </subcellularLocation>
</comment>
<evidence type="ECO:0000256" key="1">
    <source>
        <dbReference type="ARBA" id="ARBA00000085"/>
    </source>
</evidence>
<feature type="transmembrane region" description="Helical" evidence="11">
    <location>
        <begin position="6"/>
        <end position="29"/>
    </location>
</feature>